<reference evidence="1 2" key="1">
    <citation type="submission" date="2018-01" db="EMBL/GenBank/DDBJ databases">
        <title>Genome sequence of Mycobacterium phage D29.</title>
        <authorList>
            <person name="Uchiyama J."/>
            <person name="Matsuzaki S."/>
        </authorList>
    </citation>
    <scope>NUCLEOTIDE SEQUENCE [LARGE SCALE GENOMIC DNA]</scope>
</reference>
<dbReference type="KEGG" id="vg:1261570"/>
<proteinExistence type="predicted"/>
<dbReference type="GeneID" id="1261570"/>
<dbReference type="RefSeq" id="NP_046856.1">
    <property type="nucleotide sequence ID" value="NC_001900.1"/>
</dbReference>
<sequence length="94" mass="11099">MHHFPDVVVTDRAVFFDGQELPWYIAEEGITFQVSNTGIHTLTVDFLVEDVAFKSQWEINHDGEWAWLKRTVALEMRVQQRAFDRIMKEFDVRG</sequence>
<evidence type="ECO:0000313" key="1">
    <source>
        <dbReference type="EMBL" id="BBC44168.1"/>
    </source>
</evidence>
<name>A0A2Z5XD04_BPMD2</name>
<protein>
    <submittedName>
        <fullName evidence="1">Uncharacterized protein</fullName>
    </submittedName>
</protein>
<dbReference type="Proteomes" id="UP000250156">
    <property type="component" value="Segment"/>
</dbReference>
<dbReference type="OrthoDB" id="17325at10239"/>
<evidence type="ECO:0000313" key="2">
    <source>
        <dbReference type="Proteomes" id="UP000250156"/>
    </source>
</evidence>
<dbReference type="EMBL" id="AP018480">
    <property type="protein sequence ID" value="BBC44168.1"/>
    <property type="molecule type" value="Genomic_DNA"/>
</dbReference>
<accession>A0A2Z5XD04</accession>
<organismHost>
    <name type="scientific">Mycobacterium</name>
    <dbReference type="NCBI Taxonomy" id="1763"/>
</organismHost>
<organism evidence="1 2">
    <name type="scientific">Mycobacterium phage D29</name>
    <name type="common">Mycobacteriophage D29</name>
    <dbReference type="NCBI Taxonomy" id="28369"/>
    <lineage>
        <taxon>Viruses</taxon>
        <taxon>Duplodnaviria</taxon>
        <taxon>Heunggongvirae</taxon>
        <taxon>Uroviricota</taxon>
        <taxon>Caudoviricetes</taxon>
        <taxon>Fromanvirus</taxon>
    </lineage>
</organism>